<dbReference type="EMBL" id="CP022983">
    <property type="protein sequence ID" value="ASV67094.1"/>
    <property type="molecule type" value="Genomic_DNA"/>
</dbReference>
<dbReference type="OrthoDB" id="1675670at2"/>
<evidence type="ECO:0000313" key="1">
    <source>
        <dbReference type="EMBL" id="ASV67094.1"/>
    </source>
</evidence>
<dbReference type="KEGG" id="bko:CKF48_06965"/>
<dbReference type="AlphaFoldDB" id="A0A248TFV5"/>
<organism evidence="1 2">
    <name type="scientific">Cytobacillus kochii</name>
    <dbReference type="NCBI Taxonomy" id="859143"/>
    <lineage>
        <taxon>Bacteria</taxon>
        <taxon>Bacillati</taxon>
        <taxon>Bacillota</taxon>
        <taxon>Bacilli</taxon>
        <taxon>Bacillales</taxon>
        <taxon>Bacillaceae</taxon>
        <taxon>Cytobacillus</taxon>
    </lineage>
</organism>
<proteinExistence type="predicted"/>
<dbReference type="Gene3D" id="1.20.1260.10">
    <property type="match status" value="2"/>
</dbReference>
<dbReference type="InterPro" id="IPR021617">
    <property type="entry name" value="DUF3231"/>
</dbReference>
<accession>A0A248TFV5</accession>
<evidence type="ECO:0000313" key="2">
    <source>
        <dbReference type="Proteomes" id="UP000215137"/>
    </source>
</evidence>
<protein>
    <submittedName>
        <fullName evidence="1">Uncharacterized protein</fullName>
    </submittedName>
</protein>
<gene>
    <name evidence="1" type="ORF">CKF48_06965</name>
</gene>
<dbReference type="InterPro" id="IPR012347">
    <property type="entry name" value="Ferritin-like"/>
</dbReference>
<dbReference type="Pfam" id="PF11553">
    <property type="entry name" value="DUF3231"/>
    <property type="match status" value="2"/>
</dbReference>
<keyword evidence="2" id="KW-1185">Reference proteome</keyword>
<dbReference type="Proteomes" id="UP000215137">
    <property type="component" value="Chromosome"/>
</dbReference>
<reference evidence="1 2" key="1">
    <citation type="submission" date="2017-08" db="EMBL/GenBank/DDBJ databases">
        <title>Complete Genome Sequence of Bacillus kochii Oregon-R-modENCODE STRAIN BDGP4, isolated from Drosophila melanogaster gut.</title>
        <authorList>
            <person name="Wan K.H."/>
            <person name="Yu C."/>
            <person name="Park S."/>
            <person name="Hammonds A.S."/>
            <person name="Booth B.W."/>
            <person name="Celniker S.E."/>
        </authorList>
    </citation>
    <scope>NUCLEOTIDE SEQUENCE [LARGE SCALE GENOMIC DNA]</scope>
    <source>
        <strain evidence="1 2">BDGP4</strain>
    </source>
</reference>
<name>A0A248TFV5_9BACI</name>
<sequence length="350" mass="40144">MGHLMSKNCEESKMNNTSNAKLTSAEIAALWTQYMNETASICIHKHMLEHIEDTEIRSVFEYAMALSHEHTRKIKEFFKSESFPIPIGFSDNDYIPNVPRVFSDVFCLNYLNIMSIHGCNGYSGAITTCTRVDVRNYFSECITTSVELCNQTKNLLLEKGLYLRPPVITPPDRAEYIDDKSYLTGWLGEKRPLSCIEIADIYFNLKKSIFAKAFVVFAHQVAKSKDVKKLLKKAVKTKEKHVRTFFEVFLAENLPNPSIFDAEITDSTNSPFSEKLIMFQVGFLFSTAMVYYGTGWATSPRRDLSPKYMKAIADDLDIGNEWINLMIKNRWIEQPPLSEDRSKLAEQKNE</sequence>